<keyword evidence="11" id="KW-0325">Glycoprotein</keyword>
<dbReference type="InterPro" id="IPR032675">
    <property type="entry name" value="LRR_dom_sf"/>
</dbReference>
<evidence type="ECO:0000256" key="3">
    <source>
        <dbReference type="ARBA" id="ARBA00022475"/>
    </source>
</evidence>
<comment type="caution">
    <text evidence="17">The sequence shown here is derived from an EMBL/GenBank/DDBJ whole genome shotgun (WGS) entry which is preliminary data.</text>
</comment>
<reference evidence="17" key="1">
    <citation type="submission" date="2020-03" db="EMBL/GenBank/DDBJ databases">
        <title>A high-quality chromosome-level genome assembly of a woody plant with both climbing and erect habits, Rhamnella rubrinervis.</title>
        <authorList>
            <person name="Lu Z."/>
            <person name="Yang Y."/>
            <person name="Zhu X."/>
            <person name="Sun Y."/>
        </authorList>
    </citation>
    <scope>NUCLEOTIDE SEQUENCE</scope>
    <source>
        <strain evidence="17">BYM</strain>
        <tissue evidence="17">Leaf</tissue>
    </source>
</reference>
<dbReference type="Pfam" id="PF23598">
    <property type="entry name" value="LRR_14"/>
    <property type="match status" value="1"/>
</dbReference>
<feature type="signal peptide" evidence="14">
    <location>
        <begin position="1"/>
        <end position="21"/>
    </location>
</feature>
<keyword evidence="7" id="KW-0677">Repeat</keyword>
<keyword evidence="8 13" id="KW-1133">Transmembrane helix</keyword>
<dbReference type="PANTHER" id="PTHR48061">
    <property type="entry name" value="LEUCINE-RICH REPEAT RECEPTOR PROTEIN KINASE EMS1-LIKE-RELATED"/>
    <property type="match status" value="1"/>
</dbReference>
<evidence type="ECO:0000313" key="18">
    <source>
        <dbReference type="Proteomes" id="UP000796880"/>
    </source>
</evidence>
<keyword evidence="4" id="KW-0433">Leucine-rich repeat</keyword>
<dbReference type="AlphaFoldDB" id="A0A8K0H3P2"/>
<evidence type="ECO:0000259" key="16">
    <source>
        <dbReference type="Pfam" id="PF23598"/>
    </source>
</evidence>
<organism evidence="17 18">
    <name type="scientific">Rhamnella rubrinervis</name>
    <dbReference type="NCBI Taxonomy" id="2594499"/>
    <lineage>
        <taxon>Eukaryota</taxon>
        <taxon>Viridiplantae</taxon>
        <taxon>Streptophyta</taxon>
        <taxon>Embryophyta</taxon>
        <taxon>Tracheophyta</taxon>
        <taxon>Spermatophyta</taxon>
        <taxon>Magnoliopsida</taxon>
        <taxon>eudicotyledons</taxon>
        <taxon>Gunneridae</taxon>
        <taxon>Pentapetalae</taxon>
        <taxon>rosids</taxon>
        <taxon>fabids</taxon>
        <taxon>Rosales</taxon>
        <taxon>Rhamnaceae</taxon>
        <taxon>rhamnoid group</taxon>
        <taxon>Rhamneae</taxon>
        <taxon>Rhamnella</taxon>
    </lineage>
</organism>
<comment type="similarity">
    <text evidence="2">Belongs to the RLP family.</text>
</comment>
<dbReference type="Proteomes" id="UP000796880">
    <property type="component" value="Unassembled WGS sequence"/>
</dbReference>
<dbReference type="FunFam" id="3.80.10.10:FF:000095">
    <property type="entry name" value="LRR receptor-like serine/threonine-protein kinase GSO1"/>
    <property type="match status" value="1"/>
</dbReference>
<comment type="subcellular location">
    <subcellularLocation>
        <location evidence="1">Cell membrane</location>
        <topology evidence="1">Single-pass type I membrane protein</topology>
    </subcellularLocation>
</comment>
<evidence type="ECO:0000256" key="5">
    <source>
        <dbReference type="ARBA" id="ARBA00022692"/>
    </source>
</evidence>
<dbReference type="InterPro" id="IPR013210">
    <property type="entry name" value="LRR_N_plant-typ"/>
</dbReference>
<proteinExistence type="inferred from homology"/>
<evidence type="ECO:0000256" key="11">
    <source>
        <dbReference type="ARBA" id="ARBA00023180"/>
    </source>
</evidence>
<gene>
    <name evidence="17" type="ORF">FNV43_RR14925</name>
</gene>
<evidence type="ECO:0000256" key="9">
    <source>
        <dbReference type="ARBA" id="ARBA00023136"/>
    </source>
</evidence>
<dbReference type="InterPro" id="IPR055414">
    <property type="entry name" value="LRR_R13L4/SHOC2-like"/>
</dbReference>
<dbReference type="EMBL" id="VOIH02000006">
    <property type="protein sequence ID" value="KAF3445231.1"/>
    <property type="molecule type" value="Genomic_DNA"/>
</dbReference>
<evidence type="ECO:0000256" key="6">
    <source>
        <dbReference type="ARBA" id="ARBA00022729"/>
    </source>
</evidence>
<evidence type="ECO:0000256" key="10">
    <source>
        <dbReference type="ARBA" id="ARBA00023170"/>
    </source>
</evidence>
<dbReference type="Pfam" id="PF00560">
    <property type="entry name" value="LRR_1"/>
    <property type="match status" value="3"/>
</dbReference>
<evidence type="ECO:0000256" key="1">
    <source>
        <dbReference type="ARBA" id="ARBA00004251"/>
    </source>
</evidence>
<name>A0A8K0H3P2_9ROSA</name>
<dbReference type="PRINTS" id="PR00019">
    <property type="entry name" value="LEURICHRPT"/>
</dbReference>
<dbReference type="SMART" id="SM00369">
    <property type="entry name" value="LRR_TYP"/>
    <property type="match status" value="10"/>
</dbReference>
<evidence type="ECO:0000256" key="12">
    <source>
        <dbReference type="SAM" id="MobiDB-lite"/>
    </source>
</evidence>
<dbReference type="PANTHER" id="PTHR48061:SF12">
    <property type="entry name" value="DISEASE RESISTANCE LIKE PROTEIN"/>
    <property type="match status" value="1"/>
</dbReference>
<feature type="domain" description="Disease resistance R13L4/SHOC-2-like LRR" evidence="16">
    <location>
        <begin position="258"/>
        <end position="433"/>
    </location>
</feature>
<dbReference type="SUPFAM" id="SSF52058">
    <property type="entry name" value="L domain-like"/>
    <property type="match status" value="3"/>
</dbReference>
<evidence type="ECO:0000256" key="4">
    <source>
        <dbReference type="ARBA" id="ARBA00022614"/>
    </source>
</evidence>
<dbReference type="Pfam" id="PF08263">
    <property type="entry name" value="LRRNT_2"/>
    <property type="match status" value="1"/>
</dbReference>
<dbReference type="SUPFAM" id="SSF52047">
    <property type="entry name" value="RNI-like"/>
    <property type="match status" value="1"/>
</dbReference>
<keyword evidence="3" id="KW-1003">Cell membrane</keyword>
<feature type="transmembrane region" description="Helical" evidence="13">
    <location>
        <begin position="887"/>
        <end position="908"/>
    </location>
</feature>
<feature type="region of interest" description="Disordered" evidence="12">
    <location>
        <begin position="856"/>
        <end position="877"/>
    </location>
</feature>
<keyword evidence="10" id="KW-0675">Receptor</keyword>
<keyword evidence="18" id="KW-1185">Reference proteome</keyword>
<evidence type="ECO:0000313" key="17">
    <source>
        <dbReference type="EMBL" id="KAF3445231.1"/>
    </source>
</evidence>
<feature type="domain" description="Leucine-rich repeat-containing N-terminal plant-type" evidence="15">
    <location>
        <begin position="29"/>
        <end position="81"/>
    </location>
</feature>
<keyword evidence="9 13" id="KW-0472">Membrane</keyword>
<dbReference type="InterPro" id="IPR001611">
    <property type="entry name" value="Leu-rich_rpt"/>
</dbReference>
<evidence type="ECO:0000256" key="13">
    <source>
        <dbReference type="SAM" id="Phobius"/>
    </source>
</evidence>
<dbReference type="SMART" id="SM00365">
    <property type="entry name" value="LRR_SD22"/>
    <property type="match status" value="6"/>
</dbReference>
<keyword evidence="5 13" id="KW-0812">Transmembrane</keyword>
<sequence>MGLSSCLILLINLIILAASFCYMQPICHENEGSALLSFKGSFSILKSASHSPYAYPKLASWTNNGAESNRNCCSWDGVECDEDTGHVIGLDLSSSFLFGSINSTSNLFHLYRLQSLNLADNDFNYSHIPTSIGRLSSLTYLNLYNCSFSGQIPLEISQLTSLLYLDLSSNKLEMTHLRSLVHNLSSLQHLNLSYVKINSVVPKSLSNLSSLMFLDLTDCGLRGDFPIDIFQLPNLEFLNVRFNQELSGRLPEFNSWRPLKTLRLGDTRFYGELPSSIANLDALTELRIQGCNFSGSIPFSLGNNLTRLTYLDLANNSFHGQIPSSMQNLTHLRFLQLRNNEFSSQNLSTLSWIGKLPRLFHLDLVKTKLSSSIPSSFSNLTKLSTFRLAYNQLTGSVPLWLLNLTQLTDLYLSKNHLSGALELEKFINHSTLSTLRLSYNDLSLVFSETNSKVTLRQLRFLELASCNLTMFPEFLNPKNKLEVLDLSYNSIRGTIPRQLETWSNIQVIQLRSNMLQGSLPIPPPSTTVYRVSGNSLTGEISPSICNLHSLYSLELSNNNLSGKLPPCLANSSNSLTALKLQNNNLQGSIPNFCSTEGSRSIRLIDLSSNKLEGQVPRSLAKCKMLEFLDLGNNLIKDIFPYWLGTLPLLKVVVLKVNKFHGPITDAERDDSFPELIIIDLSYNHFSGRLPSRYLHNFNAMKVVDSSKLSYIQLNKSFDVQNYKVLLNFGFSITITNKGVQTKYTKIQEMLAAIDLSSNEFVGDIPELIGELKGLKLLNLSNNNLTGQIPTSLGELTELEALDLSQNKLTGDIPWQLRKLDFLSFFNVSNNHLSGTIPQGGQFDTFSSTSFDHNFGLSRKGSLEPPPPPPPRLAVDNDEGSNQFVDEVLRWVIVVAGYGVGLFIGVVMGQFVPINKLRRVLNSLGIRRLRF</sequence>
<dbReference type="GO" id="GO:0005886">
    <property type="term" value="C:plasma membrane"/>
    <property type="evidence" value="ECO:0007669"/>
    <property type="project" value="UniProtKB-SubCell"/>
</dbReference>
<dbReference type="OrthoDB" id="1747504at2759"/>
<dbReference type="InterPro" id="IPR046956">
    <property type="entry name" value="RLP23-like"/>
</dbReference>
<evidence type="ECO:0000256" key="2">
    <source>
        <dbReference type="ARBA" id="ARBA00009592"/>
    </source>
</evidence>
<evidence type="ECO:0008006" key="19">
    <source>
        <dbReference type="Google" id="ProtNLM"/>
    </source>
</evidence>
<dbReference type="FunFam" id="3.80.10.10:FF:000213">
    <property type="entry name" value="Tyrosine-sulfated glycopeptide receptor 1"/>
    <property type="match status" value="1"/>
</dbReference>
<dbReference type="Pfam" id="PF13855">
    <property type="entry name" value="LRR_8"/>
    <property type="match status" value="1"/>
</dbReference>
<evidence type="ECO:0000256" key="7">
    <source>
        <dbReference type="ARBA" id="ARBA00022737"/>
    </source>
</evidence>
<dbReference type="InterPro" id="IPR003591">
    <property type="entry name" value="Leu-rich_rpt_typical-subtyp"/>
</dbReference>
<evidence type="ECO:0000256" key="8">
    <source>
        <dbReference type="ARBA" id="ARBA00022989"/>
    </source>
</evidence>
<accession>A0A8K0H3P2</accession>
<keyword evidence="6 14" id="KW-0732">Signal</keyword>
<feature type="chain" id="PRO_5035441990" description="Receptor-like protein 12" evidence="14">
    <location>
        <begin position="22"/>
        <end position="930"/>
    </location>
</feature>
<dbReference type="Gene3D" id="3.80.10.10">
    <property type="entry name" value="Ribonuclease Inhibitor"/>
    <property type="match status" value="4"/>
</dbReference>
<evidence type="ECO:0000259" key="15">
    <source>
        <dbReference type="Pfam" id="PF08263"/>
    </source>
</evidence>
<protein>
    <recommendedName>
        <fullName evidence="19">Receptor-like protein 12</fullName>
    </recommendedName>
</protein>
<evidence type="ECO:0000256" key="14">
    <source>
        <dbReference type="SAM" id="SignalP"/>
    </source>
</evidence>